<dbReference type="EMBL" id="JAZEWV010000046">
    <property type="protein sequence ID" value="MEE4546456.1"/>
    <property type="molecule type" value="Genomic_DNA"/>
</dbReference>
<comment type="caution">
    <text evidence="2">The sequence shown here is derived from an EMBL/GenBank/DDBJ whole genome shotgun (WGS) entry which is preliminary data.</text>
</comment>
<evidence type="ECO:0008006" key="4">
    <source>
        <dbReference type="Google" id="ProtNLM"/>
    </source>
</evidence>
<proteinExistence type="predicted"/>
<sequence length="691" mass="73401">MELLVDGLWQDITQRVMTRDSGQISITRGQTSEGQQPSPGSCTFQLNNRDGLFSTANAMSPYWGKIGRNTQIRVSVAKGDDRSYRFWGEVSAWPEDWDGTNTDVWVDVEAAGILQRLSQGQTPLRSTMYRGLTSMATTPPVAYWPCEDGEASTSLASASGGTAMKLVGSPKLASDTGFLCSTALPVMAGGSFVGKVPTYTVTGESQIRFLMQLPTAPPNATQLVKVAATGTVAFWAASYGTGGGLALRGLDTDGLTVLYDTGFIVFQVDGQRLYVSMDLTQAGANVNWTMSVVNTETGVGSILSGTFNTVTVGRLTTVTVTPGQTIADGIFGHISVQNDVTNLFDLIGQVTAFVGEAAGARIARLCSEQGVNFVPVGTSSQDSMGPQLPNTFLALVQECVDVDQGILFERETAFGLAYRSRTSLYSITPTVTLSYPANHLSAVPKPVPDDQNTRNQWTLARPNGSSATFTQDTGPMRPLDPPNGVGLYSDSATVNVQSDDDLYQHAAWRVHLGTVNEPRYPATTVNLARPVMAPQRVAALNVLFGSRFVISSPPQRVGGDISQITIGIQETLTHFEHVLTYVGRPESPYRVAITDDPATARPDTGGSQLGADMGPADGTALVQVTGTTLWTTDAGDFPFDVTIAGERMTVTGITGAASPQTFSVTRSVNGVSKSHQVGEAVSLFTPMLIAL</sequence>
<feature type="region of interest" description="Disordered" evidence="1">
    <location>
        <begin position="20"/>
        <end position="39"/>
    </location>
</feature>
<name>A0ABU7PKU0_9ACTN</name>
<feature type="region of interest" description="Disordered" evidence="1">
    <location>
        <begin position="457"/>
        <end position="477"/>
    </location>
</feature>
<dbReference type="Proteomes" id="UP001344658">
    <property type="component" value="Unassembled WGS sequence"/>
</dbReference>
<feature type="compositionally biased region" description="Polar residues" evidence="1">
    <location>
        <begin position="457"/>
        <end position="473"/>
    </location>
</feature>
<accession>A0ABU7PKU0</accession>
<evidence type="ECO:0000313" key="2">
    <source>
        <dbReference type="EMBL" id="MEE4546456.1"/>
    </source>
</evidence>
<evidence type="ECO:0000256" key="1">
    <source>
        <dbReference type="SAM" id="MobiDB-lite"/>
    </source>
</evidence>
<gene>
    <name evidence="2" type="ORF">V2S66_31390</name>
</gene>
<reference evidence="2 3" key="1">
    <citation type="submission" date="2023-12" db="EMBL/GenBank/DDBJ databases">
        <title>Streptomyces sp. V4-01.</title>
        <authorList>
            <person name="Somphong A."/>
            <person name="Phongsopitanun W."/>
        </authorList>
    </citation>
    <scope>NUCLEOTIDE SEQUENCE [LARGE SCALE GENOMIC DNA]</scope>
    <source>
        <strain evidence="2 3">V4-01</strain>
    </source>
</reference>
<organism evidence="2 3">
    <name type="scientific">Actinacidiphila polyblastidii</name>
    <dbReference type="NCBI Taxonomy" id="3110430"/>
    <lineage>
        <taxon>Bacteria</taxon>
        <taxon>Bacillati</taxon>
        <taxon>Actinomycetota</taxon>
        <taxon>Actinomycetes</taxon>
        <taxon>Kitasatosporales</taxon>
        <taxon>Streptomycetaceae</taxon>
        <taxon>Actinacidiphila</taxon>
    </lineage>
</organism>
<keyword evidence="3" id="KW-1185">Reference proteome</keyword>
<evidence type="ECO:0000313" key="3">
    <source>
        <dbReference type="Proteomes" id="UP001344658"/>
    </source>
</evidence>
<dbReference type="RefSeq" id="WP_330800156.1">
    <property type="nucleotide sequence ID" value="NZ_JAZEWV010000046.1"/>
</dbReference>
<protein>
    <recommendedName>
        <fullName evidence="4">Minor tail protein</fullName>
    </recommendedName>
</protein>